<dbReference type="Proteomes" id="UP001148614">
    <property type="component" value="Unassembled WGS sequence"/>
</dbReference>
<accession>A0A9W8TGR0</accession>
<evidence type="ECO:0000259" key="2">
    <source>
        <dbReference type="Pfam" id="PF08164"/>
    </source>
</evidence>
<dbReference type="PANTHER" id="PTHR15565">
    <property type="entry name" value="AATF PROTEIN APOPTOSIS ANTAGONIZING TRANSCRIPTION FACTOR"/>
    <property type="match status" value="1"/>
</dbReference>
<dbReference type="InterPro" id="IPR012617">
    <property type="entry name" value="AATF_C"/>
</dbReference>
<feature type="region of interest" description="Disordered" evidence="1">
    <location>
        <begin position="182"/>
        <end position="205"/>
    </location>
</feature>
<gene>
    <name evidence="3" type="ORF">NPX13_g10505</name>
</gene>
<dbReference type="GO" id="GO:0000462">
    <property type="term" value="P:maturation of SSU-rRNA from tricistronic rRNA transcript (SSU-rRNA, 5.8S rRNA, LSU-rRNA)"/>
    <property type="evidence" value="ECO:0007669"/>
    <property type="project" value="TreeGrafter"/>
</dbReference>
<organism evidence="3 4">
    <name type="scientific">Xylaria arbuscula</name>
    <dbReference type="NCBI Taxonomy" id="114810"/>
    <lineage>
        <taxon>Eukaryota</taxon>
        <taxon>Fungi</taxon>
        <taxon>Dikarya</taxon>
        <taxon>Ascomycota</taxon>
        <taxon>Pezizomycotina</taxon>
        <taxon>Sordariomycetes</taxon>
        <taxon>Xylariomycetidae</taxon>
        <taxon>Xylariales</taxon>
        <taxon>Xylariaceae</taxon>
        <taxon>Xylaria</taxon>
    </lineage>
</organism>
<dbReference type="InterPro" id="IPR039223">
    <property type="entry name" value="AATF/Bfr2"/>
</dbReference>
<dbReference type="GO" id="GO:0005730">
    <property type="term" value="C:nucleolus"/>
    <property type="evidence" value="ECO:0007669"/>
    <property type="project" value="TreeGrafter"/>
</dbReference>
<proteinExistence type="predicted"/>
<comment type="caution">
    <text evidence="3">The sequence shown here is derived from an EMBL/GenBank/DDBJ whole genome shotgun (WGS) entry which is preliminary data.</text>
</comment>
<protein>
    <recommendedName>
        <fullName evidence="2">Apoptosis-antagonizing transcription factor C-terminal domain-containing protein</fullName>
    </recommendedName>
</protein>
<evidence type="ECO:0000313" key="4">
    <source>
        <dbReference type="Proteomes" id="UP001148614"/>
    </source>
</evidence>
<dbReference type="AlphaFoldDB" id="A0A9W8TGR0"/>
<sequence>MEVHEKYQSARRKQVLEKWSRDAKKTSITAGSGNRFTSTAEKPLTVMLSAELDAPERLIKRTRTPRSCAPYQVARKINEDASIYDDADFYQLLLKELVDQRSGDGSGTGLQAATIRYAAAKEAKAKRHVDTKASKGRKMRFVPLPKLQNFMAPEDRRGWEQSAIDRFFGTLFGQKMVLNEEEAESSDEEMGGVSVEDHGLRLFRN</sequence>
<feature type="domain" description="Apoptosis-antagonizing transcription factor C-terminal" evidence="2">
    <location>
        <begin position="90"/>
        <end position="172"/>
    </location>
</feature>
<evidence type="ECO:0000313" key="3">
    <source>
        <dbReference type="EMBL" id="KAJ3554829.1"/>
    </source>
</evidence>
<dbReference type="Pfam" id="PF08164">
    <property type="entry name" value="TRAUB"/>
    <property type="match status" value="1"/>
</dbReference>
<dbReference type="VEuPathDB" id="FungiDB:F4678DRAFT_338139"/>
<name>A0A9W8TGR0_9PEZI</name>
<dbReference type="EMBL" id="JANPWZ010002994">
    <property type="protein sequence ID" value="KAJ3554829.1"/>
    <property type="molecule type" value="Genomic_DNA"/>
</dbReference>
<keyword evidence="4" id="KW-1185">Reference proteome</keyword>
<reference evidence="3" key="1">
    <citation type="submission" date="2022-07" db="EMBL/GenBank/DDBJ databases">
        <title>Genome Sequence of Xylaria arbuscula.</title>
        <authorList>
            <person name="Buettner E."/>
        </authorList>
    </citation>
    <scope>NUCLEOTIDE SEQUENCE</scope>
    <source>
        <strain evidence="3">VT107</strain>
    </source>
</reference>
<dbReference type="PANTHER" id="PTHR15565:SF0">
    <property type="entry name" value="PROTEIN AATF"/>
    <property type="match status" value="1"/>
</dbReference>
<evidence type="ECO:0000256" key="1">
    <source>
        <dbReference type="SAM" id="MobiDB-lite"/>
    </source>
</evidence>
<feature type="compositionally biased region" description="Basic and acidic residues" evidence="1">
    <location>
        <begin position="195"/>
        <end position="205"/>
    </location>
</feature>